<sequence>MLLCYSDSPKPLRLASPRFAMLMLFDGIAVRRHSFVANVAVRRRSFVSNGLSAKRGAHNGAGPRAHITP</sequence>
<keyword evidence="2" id="KW-1185">Reference proteome</keyword>
<accession>A0A2J7ZWK2</accession>
<organism evidence="1 2">
    <name type="scientific">Tetrabaena socialis</name>
    <dbReference type="NCBI Taxonomy" id="47790"/>
    <lineage>
        <taxon>Eukaryota</taxon>
        <taxon>Viridiplantae</taxon>
        <taxon>Chlorophyta</taxon>
        <taxon>core chlorophytes</taxon>
        <taxon>Chlorophyceae</taxon>
        <taxon>CS clade</taxon>
        <taxon>Chlamydomonadales</taxon>
        <taxon>Tetrabaenaceae</taxon>
        <taxon>Tetrabaena</taxon>
    </lineage>
</organism>
<proteinExistence type="predicted"/>
<evidence type="ECO:0000313" key="2">
    <source>
        <dbReference type="Proteomes" id="UP000236333"/>
    </source>
</evidence>
<protein>
    <submittedName>
        <fullName evidence="1">Uncharacterized protein</fullName>
    </submittedName>
</protein>
<evidence type="ECO:0000313" key="1">
    <source>
        <dbReference type="EMBL" id="PNH04657.1"/>
    </source>
</evidence>
<name>A0A2J7ZWK2_9CHLO</name>
<comment type="caution">
    <text evidence="1">The sequence shown here is derived from an EMBL/GenBank/DDBJ whole genome shotgun (WGS) entry which is preliminary data.</text>
</comment>
<gene>
    <name evidence="1" type="ORF">TSOC_009146</name>
</gene>
<dbReference type="AlphaFoldDB" id="A0A2J7ZWK2"/>
<reference evidence="1 2" key="1">
    <citation type="journal article" date="2017" name="Mol. Biol. Evol.">
        <title>The 4-celled Tetrabaena socialis nuclear genome reveals the essential components for genetic control of cell number at the origin of multicellularity in the volvocine lineage.</title>
        <authorList>
            <person name="Featherston J."/>
            <person name="Arakaki Y."/>
            <person name="Hanschen E.R."/>
            <person name="Ferris P.J."/>
            <person name="Michod R.E."/>
            <person name="Olson B.J.S.C."/>
            <person name="Nozaki H."/>
            <person name="Durand P.M."/>
        </authorList>
    </citation>
    <scope>NUCLEOTIDE SEQUENCE [LARGE SCALE GENOMIC DNA]</scope>
    <source>
        <strain evidence="1 2">NIES-571</strain>
    </source>
</reference>
<dbReference type="EMBL" id="PGGS01000370">
    <property type="protein sequence ID" value="PNH04657.1"/>
    <property type="molecule type" value="Genomic_DNA"/>
</dbReference>
<dbReference type="Proteomes" id="UP000236333">
    <property type="component" value="Unassembled WGS sequence"/>
</dbReference>